<dbReference type="RefSeq" id="WP_077751390.1">
    <property type="nucleotide sequence ID" value="NZ_CP014782.1"/>
</dbReference>
<accession>A0A1S6HKJ2</accession>
<dbReference type="EMBL" id="CP014782">
    <property type="protein sequence ID" value="AQS36051.1"/>
    <property type="molecule type" value="Genomic_DNA"/>
</dbReference>
<gene>
    <name evidence="1" type="ORF">Sps_00859</name>
</gene>
<dbReference type="STRING" id="225848.Sps_00859"/>
<keyword evidence="2" id="KW-1185">Reference proteome</keyword>
<dbReference type="Proteomes" id="UP000189545">
    <property type="component" value="Chromosome"/>
</dbReference>
<sequence>MPEPRAIIDLASYYAVIPDLFRDPALVFKFKEWIPANKPAGKTVGIDDTIYSSLVVMPDLFRYPAFAFKFKEWIPANKLAGKTRAKQDARTESYYRPSFLLCRHPGLVNGFRPISLLERRGRSRMPEPRAIIDLASYYAVIPDLFRDPALVFKS</sequence>
<dbReference type="AlphaFoldDB" id="A0A1S6HKJ2"/>
<protein>
    <submittedName>
        <fullName evidence="1">Uncharacterized protein</fullName>
    </submittedName>
</protein>
<name>A0A1S6HKJ2_9GAMM</name>
<reference evidence="1 2" key="1">
    <citation type="submission" date="2016-03" db="EMBL/GenBank/DDBJ databases">
        <title>Complete genome sequence of Shewanella psychrophila WP2, a deep sea bacterium isolated from west Pacific sediment.</title>
        <authorList>
            <person name="Xu G."/>
            <person name="Jian H."/>
        </authorList>
    </citation>
    <scope>NUCLEOTIDE SEQUENCE [LARGE SCALE GENOMIC DNA]</scope>
    <source>
        <strain evidence="1 2">WP2</strain>
    </source>
</reference>
<organism evidence="1 2">
    <name type="scientific">Shewanella psychrophila</name>
    <dbReference type="NCBI Taxonomy" id="225848"/>
    <lineage>
        <taxon>Bacteria</taxon>
        <taxon>Pseudomonadati</taxon>
        <taxon>Pseudomonadota</taxon>
        <taxon>Gammaproteobacteria</taxon>
        <taxon>Alteromonadales</taxon>
        <taxon>Shewanellaceae</taxon>
        <taxon>Shewanella</taxon>
    </lineage>
</organism>
<evidence type="ECO:0000313" key="2">
    <source>
        <dbReference type="Proteomes" id="UP000189545"/>
    </source>
</evidence>
<proteinExistence type="predicted"/>
<dbReference type="KEGG" id="spsw:Sps_00859"/>
<evidence type="ECO:0000313" key="1">
    <source>
        <dbReference type="EMBL" id="AQS36051.1"/>
    </source>
</evidence>